<feature type="region of interest" description="Disordered" evidence="1">
    <location>
        <begin position="90"/>
        <end position="147"/>
    </location>
</feature>
<dbReference type="AlphaFoldDB" id="A0AAV7P3L5"/>
<feature type="compositionally biased region" description="Basic and acidic residues" evidence="1">
    <location>
        <begin position="93"/>
        <end position="105"/>
    </location>
</feature>
<gene>
    <name evidence="2" type="ORF">NDU88_000704</name>
</gene>
<feature type="region of interest" description="Disordered" evidence="1">
    <location>
        <begin position="47"/>
        <end position="66"/>
    </location>
</feature>
<evidence type="ECO:0000256" key="1">
    <source>
        <dbReference type="SAM" id="MobiDB-lite"/>
    </source>
</evidence>
<evidence type="ECO:0000313" key="3">
    <source>
        <dbReference type="Proteomes" id="UP001066276"/>
    </source>
</evidence>
<dbReference type="Proteomes" id="UP001066276">
    <property type="component" value="Chromosome 7"/>
</dbReference>
<proteinExistence type="predicted"/>
<accession>A0AAV7P3L5</accession>
<feature type="compositionally biased region" description="Polar residues" evidence="1">
    <location>
        <begin position="116"/>
        <end position="132"/>
    </location>
</feature>
<protein>
    <submittedName>
        <fullName evidence="2">Uncharacterized protein</fullName>
    </submittedName>
</protein>
<feature type="compositionally biased region" description="Low complexity" evidence="1">
    <location>
        <begin position="57"/>
        <end position="66"/>
    </location>
</feature>
<evidence type="ECO:0000313" key="2">
    <source>
        <dbReference type="EMBL" id="KAJ1122201.1"/>
    </source>
</evidence>
<sequence>MVDPQGPDVLGDGTPNPDLLLGADLCDTYREGEIPRSSLSAFSLAVAHRPPSPPCAPRQARQAPNPRHLLRELSLKSYLEWAGERIQFGERNVPPEDLRRARPRDLIQLGGEEESYISSDQPGGNDPSSSQVGEFVLEQRVQKNRLA</sequence>
<organism evidence="2 3">
    <name type="scientific">Pleurodeles waltl</name>
    <name type="common">Iberian ribbed newt</name>
    <dbReference type="NCBI Taxonomy" id="8319"/>
    <lineage>
        <taxon>Eukaryota</taxon>
        <taxon>Metazoa</taxon>
        <taxon>Chordata</taxon>
        <taxon>Craniata</taxon>
        <taxon>Vertebrata</taxon>
        <taxon>Euteleostomi</taxon>
        <taxon>Amphibia</taxon>
        <taxon>Batrachia</taxon>
        <taxon>Caudata</taxon>
        <taxon>Salamandroidea</taxon>
        <taxon>Salamandridae</taxon>
        <taxon>Pleurodelinae</taxon>
        <taxon>Pleurodeles</taxon>
    </lineage>
</organism>
<comment type="caution">
    <text evidence="2">The sequence shown here is derived from an EMBL/GenBank/DDBJ whole genome shotgun (WGS) entry which is preliminary data.</text>
</comment>
<keyword evidence="3" id="KW-1185">Reference proteome</keyword>
<dbReference type="EMBL" id="JANPWB010000011">
    <property type="protein sequence ID" value="KAJ1122201.1"/>
    <property type="molecule type" value="Genomic_DNA"/>
</dbReference>
<reference evidence="2" key="1">
    <citation type="journal article" date="2022" name="bioRxiv">
        <title>Sequencing and chromosome-scale assembly of the giantPleurodeles waltlgenome.</title>
        <authorList>
            <person name="Brown T."/>
            <person name="Elewa A."/>
            <person name="Iarovenko S."/>
            <person name="Subramanian E."/>
            <person name="Araus A.J."/>
            <person name="Petzold A."/>
            <person name="Susuki M."/>
            <person name="Suzuki K.-i.T."/>
            <person name="Hayashi T."/>
            <person name="Toyoda A."/>
            <person name="Oliveira C."/>
            <person name="Osipova E."/>
            <person name="Leigh N.D."/>
            <person name="Simon A."/>
            <person name="Yun M.H."/>
        </authorList>
    </citation>
    <scope>NUCLEOTIDE SEQUENCE</scope>
    <source>
        <strain evidence="2">20211129_DDA</strain>
        <tissue evidence="2">Liver</tissue>
    </source>
</reference>
<name>A0AAV7P3L5_PLEWA</name>